<accession>A0A699YC96</accession>
<dbReference type="EMBL" id="BLLF01000067">
    <property type="protein sequence ID" value="GFH06985.1"/>
    <property type="molecule type" value="Genomic_DNA"/>
</dbReference>
<organism evidence="1 2">
    <name type="scientific">Haematococcus lacustris</name>
    <name type="common">Green alga</name>
    <name type="synonym">Haematococcus pluvialis</name>
    <dbReference type="NCBI Taxonomy" id="44745"/>
    <lineage>
        <taxon>Eukaryota</taxon>
        <taxon>Viridiplantae</taxon>
        <taxon>Chlorophyta</taxon>
        <taxon>core chlorophytes</taxon>
        <taxon>Chlorophyceae</taxon>
        <taxon>CS clade</taxon>
        <taxon>Chlamydomonadales</taxon>
        <taxon>Haematococcaceae</taxon>
        <taxon>Haematococcus</taxon>
    </lineage>
</organism>
<keyword evidence="2" id="KW-1185">Reference proteome</keyword>
<evidence type="ECO:0000313" key="1">
    <source>
        <dbReference type="EMBL" id="GFH06985.1"/>
    </source>
</evidence>
<gene>
    <name evidence="1" type="ORF">HaLaN_01716</name>
</gene>
<protein>
    <submittedName>
        <fullName evidence="1">Uncharacterized protein</fullName>
    </submittedName>
</protein>
<name>A0A699YC96_HAELA</name>
<dbReference type="AlphaFoldDB" id="A0A699YC96"/>
<proteinExistence type="predicted"/>
<dbReference type="Proteomes" id="UP000485058">
    <property type="component" value="Unassembled WGS sequence"/>
</dbReference>
<sequence length="84" mass="8712">MATPGVAAGTGVDEVAKLGGCERDMYIKRAGASACGCGWIECIVLLGNVFSSNLKAAAGLWHRDVTMAHTVFAASRYAAWPPSP</sequence>
<comment type="caution">
    <text evidence="1">The sequence shown here is derived from an EMBL/GenBank/DDBJ whole genome shotgun (WGS) entry which is preliminary data.</text>
</comment>
<reference evidence="1 2" key="1">
    <citation type="submission" date="2020-02" db="EMBL/GenBank/DDBJ databases">
        <title>Draft genome sequence of Haematococcus lacustris strain NIES-144.</title>
        <authorList>
            <person name="Morimoto D."/>
            <person name="Nakagawa S."/>
            <person name="Yoshida T."/>
            <person name="Sawayama S."/>
        </authorList>
    </citation>
    <scope>NUCLEOTIDE SEQUENCE [LARGE SCALE GENOMIC DNA]</scope>
    <source>
        <strain evidence="1 2">NIES-144</strain>
    </source>
</reference>
<evidence type="ECO:0000313" key="2">
    <source>
        <dbReference type="Proteomes" id="UP000485058"/>
    </source>
</evidence>